<reference evidence="2" key="1">
    <citation type="submission" date="2019-04" db="EMBL/GenBank/DDBJ databases">
        <title>Whole genome sequencing of oral phylogroup 2 treponemes.</title>
        <authorList>
            <person name="Chan Y."/>
            <person name="Zeng H.H."/>
            <person name="Yu X.L."/>
            <person name="Leung W.K."/>
            <person name="Watt R.M."/>
        </authorList>
    </citation>
    <scope>NUCLEOTIDE SEQUENCE</scope>
    <source>
        <strain evidence="2">OMZ 835</strain>
    </source>
</reference>
<feature type="signal peptide" evidence="1">
    <location>
        <begin position="1"/>
        <end position="20"/>
    </location>
</feature>
<proteinExistence type="predicted"/>
<gene>
    <name evidence="2" type="ORF">E4N74_04890</name>
</gene>
<accession>A0AAE9SHU7</accession>
<dbReference type="Proteomes" id="UP001058682">
    <property type="component" value="Chromosome"/>
</dbReference>
<feature type="chain" id="PRO_5042226071" evidence="1">
    <location>
        <begin position="21"/>
        <end position="204"/>
    </location>
</feature>
<dbReference type="RefSeq" id="WP_044979286.1">
    <property type="nucleotide sequence ID" value="NZ_CP009228.1"/>
</dbReference>
<evidence type="ECO:0000256" key="1">
    <source>
        <dbReference type="SAM" id="SignalP"/>
    </source>
</evidence>
<name>A0AAE9SHU7_9SPIR</name>
<keyword evidence="1" id="KW-0732">Signal</keyword>
<protein>
    <submittedName>
        <fullName evidence="2">Uncharacterized protein</fullName>
    </submittedName>
</protein>
<sequence>MKKSICICLFLMTIHLFTDAEEKFVDKQVFLFQTMGDFSAVVYITHNIDNYYEKKYQFEVINLKTNKKYSTPWHTSLPPPSFEWISDKWCQYDFGSSMGPDRRTYFFSVDKEKLSQEFFLVAFADVENELVLTADTLIELYSIFGNKKIRIPEPEDMYKTICKYFVIGNNSFIKGDFLYLEYYTEEGKLKATTIKKISIEKLLQ</sequence>
<dbReference type="AlphaFoldDB" id="A0AAE9SHU7"/>
<dbReference type="EMBL" id="CP038804">
    <property type="protein sequence ID" value="UTY33420.1"/>
    <property type="molecule type" value="Genomic_DNA"/>
</dbReference>
<organism evidence="2 3">
    <name type="scientific">Treponema putidum</name>
    <dbReference type="NCBI Taxonomy" id="221027"/>
    <lineage>
        <taxon>Bacteria</taxon>
        <taxon>Pseudomonadati</taxon>
        <taxon>Spirochaetota</taxon>
        <taxon>Spirochaetia</taxon>
        <taxon>Spirochaetales</taxon>
        <taxon>Treponemataceae</taxon>
        <taxon>Treponema</taxon>
    </lineage>
</organism>
<dbReference type="KEGG" id="tpk:JO40_10970"/>
<evidence type="ECO:0000313" key="3">
    <source>
        <dbReference type="Proteomes" id="UP001058682"/>
    </source>
</evidence>
<evidence type="ECO:0000313" key="2">
    <source>
        <dbReference type="EMBL" id="UTY33420.1"/>
    </source>
</evidence>